<evidence type="ECO:0000313" key="2">
    <source>
        <dbReference type="EMBL" id="OQE01096.1"/>
    </source>
</evidence>
<feature type="compositionally biased region" description="Polar residues" evidence="1">
    <location>
        <begin position="56"/>
        <end position="77"/>
    </location>
</feature>
<sequence>MLRIPALRDENSWDLLSDDTSSDKSSPKVETEWTSDAIRAFDRAWHDPARRKQPGCFQTGSSESSRTAVSQSRQTLAPDTYPTPHRMITLEQSHQYWHTTEQPYQLSHDTISRFYSPDCLKEKLLGPENYKDWADRMKKSLEQCGGLWITDADLEVSTHIDLSTQGIQSNPNLWMMVFSNVSQPIRRELCALGELDARETWQFLERTYGGDVPMKMRSVKGLRDIIGIKYDDCSSLKEYIEKMVLCSRAIQCNHGGKYGGDGGKHNGRGKNRNHLRGDGTNEWLWCQLILVNIGPEWEAWVSELVGKFEDKERMNVAICTFRGLFPIIEAEQARRMQVARYTKNCGA</sequence>
<feature type="compositionally biased region" description="Basic and acidic residues" evidence="1">
    <location>
        <begin position="21"/>
        <end position="31"/>
    </location>
</feature>
<dbReference type="AlphaFoldDB" id="A0A1V6RHK5"/>
<name>A0A1V6RHK5_9EURO</name>
<feature type="region of interest" description="Disordered" evidence="1">
    <location>
        <begin position="50"/>
        <end position="83"/>
    </location>
</feature>
<accession>A0A1V6RHK5</accession>
<dbReference type="EMBL" id="MDYO01000005">
    <property type="protein sequence ID" value="OQE01096.1"/>
    <property type="molecule type" value="Genomic_DNA"/>
</dbReference>
<evidence type="ECO:0000313" key="3">
    <source>
        <dbReference type="Proteomes" id="UP000191612"/>
    </source>
</evidence>
<dbReference type="Proteomes" id="UP000191612">
    <property type="component" value="Unassembled WGS sequence"/>
</dbReference>
<proteinExistence type="predicted"/>
<reference evidence="3" key="1">
    <citation type="journal article" date="2017" name="Nat. Microbiol.">
        <title>Global analysis of biosynthetic gene clusters reveals vast potential of secondary metabolite production in Penicillium species.</title>
        <authorList>
            <person name="Nielsen J.C."/>
            <person name="Grijseels S."/>
            <person name="Prigent S."/>
            <person name="Ji B."/>
            <person name="Dainat J."/>
            <person name="Nielsen K.F."/>
            <person name="Frisvad J.C."/>
            <person name="Workman M."/>
            <person name="Nielsen J."/>
        </authorList>
    </citation>
    <scope>NUCLEOTIDE SEQUENCE [LARGE SCALE GENOMIC DNA]</scope>
    <source>
        <strain evidence="3">IBT 29525</strain>
    </source>
</reference>
<evidence type="ECO:0008006" key="4">
    <source>
        <dbReference type="Google" id="ProtNLM"/>
    </source>
</evidence>
<gene>
    <name evidence="2" type="ORF">PENSOL_c005G09364</name>
</gene>
<keyword evidence="3" id="KW-1185">Reference proteome</keyword>
<protein>
    <recommendedName>
        <fullName evidence="4">DUF4219 domain-containing protein</fullName>
    </recommendedName>
</protein>
<organism evidence="2 3">
    <name type="scientific">Penicillium solitum</name>
    <dbReference type="NCBI Taxonomy" id="60172"/>
    <lineage>
        <taxon>Eukaryota</taxon>
        <taxon>Fungi</taxon>
        <taxon>Dikarya</taxon>
        <taxon>Ascomycota</taxon>
        <taxon>Pezizomycotina</taxon>
        <taxon>Eurotiomycetes</taxon>
        <taxon>Eurotiomycetidae</taxon>
        <taxon>Eurotiales</taxon>
        <taxon>Aspergillaceae</taxon>
        <taxon>Penicillium</taxon>
    </lineage>
</organism>
<comment type="caution">
    <text evidence="2">The sequence shown here is derived from an EMBL/GenBank/DDBJ whole genome shotgun (WGS) entry which is preliminary data.</text>
</comment>
<feature type="region of interest" description="Disordered" evidence="1">
    <location>
        <begin position="13"/>
        <end position="32"/>
    </location>
</feature>
<evidence type="ECO:0000256" key="1">
    <source>
        <dbReference type="SAM" id="MobiDB-lite"/>
    </source>
</evidence>